<dbReference type="RefSeq" id="WP_379156842.1">
    <property type="nucleotide sequence ID" value="NZ_JBHSRJ010000005.1"/>
</dbReference>
<name>A0ABW1LMX3_9ACTN</name>
<gene>
    <name evidence="2" type="ORF">ACFPYL_17115</name>
</gene>
<proteinExistence type="predicted"/>
<protein>
    <recommendedName>
        <fullName evidence="4">Ig-like domain-containing protein</fullName>
    </recommendedName>
</protein>
<dbReference type="Proteomes" id="UP001596135">
    <property type="component" value="Unassembled WGS sequence"/>
</dbReference>
<dbReference type="EMBL" id="JBHSRJ010000005">
    <property type="protein sequence ID" value="MFC6044813.1"/>
    <property type="molecule type" value="Genomic_DNA"/>
</dbReference>
<keyword evidence="1" id="KW-0732">Signal</keyword>
<feature type="signal peptide" evidence="1">
    <location>
        <begin position="1"/>
        <end position="35"/>
    </location>
</feature>
<comment type="caution">
    <text evidence="2">The sequence shown here is derived from an EMBL/GenBank/DDBJ whole genome shotgun (WGS) entry which is preliminary data.</text>
</comment>
<evidence type="ECO:0000313" key="2">
    <source>
        <dbReference type="EMBL" id="MFC6044813.1"/>
    </source>
</evidence>
<dbReference type="Gene3D" id="2.60.40.2700">
    <property type="match status" value="4"/>
</dbReference>
<evidence type="ECO:0000256" key="1">
    <source>
        <dbReference type="SAM" id="SignalP"/>
    </source>
</evidence>
<evidence type="ECO:0008006" key="4">
    <source>
        <dbReference type="Google" id="ProtNLM"/>
    </source>
</evidence>
<accession>A0ABW1LMX3</accession>
<feature type="non-terminal residue" evidence="2">
    <location>
        <position position="1711"/>
    </location>
</feature>
<keyword evidence="3" id="KW-1185">Reference proteome</keyword>
<feature type="chain" id="PRO_5045338779" description="Ig-like domain-containing protein" evidence="1">
    <location>
        <begin position="36"/>
        <end position="1711"/>
    </location>
</feature>
<sequence length="1711" mass="178551">MRLLADRARSFLPRFLITLLVGALVASLGLAPAHAAGEDGTPPTLTITPGPNVVWHGGPVTYHVKATDGGQVQSLAYTATGADSRASANLDPVNGGDVTFGAKGVTRVLVTAADKSGNQAHADFEVRIDLEDPTVSLGLTEGEVYTKGSVETVGYSCDDPGSTSSPASGIASCQGDVVDGGRLDTSTIGAHTFTVVARDKAGRSSTKKVSYTVKAATSSLATLPDDLITNGRVDGVGTAGTTLTASYTISRPPADLSVEVIWSRDDEMIDGATGPTYVVRAADLDHTVSAQAVATRPGYPVRAYDLGSVDVVDGDVLAPVVKADPDPIAGWLHETVTYHLSATDDRPHDTGVSALGYELSGVTQGSGDLDPAEGGDLSVENEGVTRVLATALDGAGNNGRIGFDVRIDMTDPTVTVSTIQPSYGRGQQVRVVYSCGDLQSGIKSCVGDVPSGGLLDTSLFGEHSFTVTATDNSGLTTIRKQTYQVGVGLQEQTPAKITGSGKVGMVLVGTAPTFVPEATSVCRWFRDGDPITAEGVDRYTTRIDDVDKTVTYRCVSSRELYVPVDSTSEGLKILPGSFDDDLITDARVDGTGAVGSTLTASYTLTDPPANLVVTTFWLRDGVAIDGANKPTYVVRAADFGHTLSARAWAQSQNYPSRFYDLGSVDIVDGDVQRPVVTVTPEPSELWLRGAATYRFSATDDGPGDTGVGTFGYELTGDTQGSGDLDPAGGDVTVENEGVTLVVATAIDRAGNSGGRGVFVRIDLTDPTLNLSAIEANYDREQQVKVTYSCSDLQSGIKSCVGDVPSGSLLDTSLFGKHTFTVTATDNSGRTTTRKQTYQVGVGLQELTPATILGSGRVGEELVGIAPVFTPEATSSCQWFRDGNAIAPDGVDRYTPVDDDLDQTLTYRCVSSREQYVPVDSTSEGLKVLPSDPTHDLLAPVVTADPEPIDGWLRAATTYHLSAIDDRADDTGVSSFGYVLSGVTDGSGDLDVAGGGDVTIENEGVTHVVATATDGAGNEGVKDFDVRVDLTDPTVTLSEIEPSYERDQQVVVSYSCADVQSGVESCEGDVADGDVLDTSTLGEHTFTVTATDRSGRTTTRKETYQVGVGLQQLTPPTVAGSGKVGEELVGTAPTFEPEATSMCQWFRDGAAITDVSVSYTPVPIDIDTALTYRCVSSREGYVPVTSASEGVTVLPGEFGDDFVTNGAVAGVGEIGATLTASYTIIDQPNDLGVEVIWLRDGEVIEGATGLTYDVRPDDLGHTVRAVAVVTRPGYTERRYPLGSVDVAPDSGDVLAPVVTADPEPIDGWLRAATTYHLSAIDDRADDTGVSSFGYVLSGVTDDSGDLDVAAGGDVTIENEGVTNVVATATDGAGNEGLTDFDVRIDLTDPEIWFLSPLGGSYPQGYEVELDYTCSDNQSGVESCVGDVPSGGMLDTSTIGEHVFNVVAIDSSGRRSVAAVAYEVYGELQQLTPPTTAGSGKVGEELVGTAPTYDPEATSICQWYRDGVWVEGEGVDRYTPVAEDLDATLTYACFSFRDQYETVYSVSGGVTVLPGDLADDLVTNGAVAGVGEIGATLTASYTIVDPPADLGVEVIWLRDGEVIEGATGLTYDVRPDDLSHTVRAVAVVTRPGYVERRYPLGRVDIEVPEPTAVTSTSVELSGDSTVVGGQVLTAAAEVEVEGGDAPVGELLITVDGVEVGAQDAGDGVLRVDL</sequence>
<evidence type="ECO:0000313" key="3">
    <source>
        <dbReference type="Proteomes" id="UP001596135"/>
    </source>
</evidence>
<reference evidence="3" key="1">
    <citation type="journal article" date="2019" name="Int. J. Syst. Evol. Microbiol.">
        <title>The Global Catalogue of Microorganisms (GCM) 10K type strain sequencing project: providing services to taxonomists for standard genome sequencing and annotation.</title>
        <authorList>
            <consortium name="The Broad Institute Genomics Platform"/>
            <consortium name="The Broad Institute Genome Sequencing Center for Infectious Disease"/>
            <person name="Wu L."/>
            <person name="Ma J."/>
        </authorList>
    </citation>
    <scope>NUCLEOTIDE SEQUENCE [LARGE SCALE GENOMIC DNA]</scope>
    <source>
        <strain evidence="3">CCUG 54522</strain>
    </source>
</reference>
<organism evidence="2 3">
    <name type="scientific">Nocardioides hankookensis</name>
    <dbReference type="NCBI Taxonomy" id="443157"/>
    <lineage>
        <taxon>Bacteria</taxon>
        <taxon>Bacillati</taxon>
        <taxon>Actinomycetota</taxon>
        <taxon>Actinomycetes</taxon>
        <taxon>Propionibacteriales</taxon>
        <taxon>Nocardioidaceae</taxon>
        <taxon>Nocardioides</taxon>
    </lineage>
</organism>